<name>A0ABP0G1D2_CLALP</name>
<proteinExistence type="predicted"/>
<feature type="region of interest" description="Disordered" evidence="1">
    <location>
        <begin position="115"/>
        <end position="154"/>
    </location>
</feature>
<protein>
    <submittedName>
        <fullName evidence="2">Uncharacterized protein</fullName>
    </submittedName>
</protein>
<evidence type="ECO:0000313" key="3">
    <source>
        <dbReference type="Proteomes" id="UP001642483"/>
    </source>
</evidence>
<accession>A0ABP0G1D2</accession>
<dbReference type="Proteomes" id="UP001642483">
    <property type="component" value="Unassembled WGS sequence"/>
</dbReference>
<evidence type="ECO:0000256" key="1">
    <source>
        <dbReference type="SAM" id="MobiDB-lite"/>
    </source>
</evidence>
<sequence>MEKSNSEKNKNIGSRFIKGRKQDAIAEIEGWIAENRGDTTKAAASRMTSQPAKNVTEQKMLDSKLFDMSKQRFNFILQCQWQRKLFLEKQRKKTTVMRDLLRNVDVTIFSENPFSTSKTKRRQGTVINNDRKKSAQTGSRIKASTTIPGMRRSPGLKSVDATFVTQRAKFLPSISESKKSRSERASDDSPADVAFSNFNPKVAADSDSIVQSAWPMSDVRYLRLSEALCDNYPKVQHLRSNAKNAFMASTTAY</sequence>
<comment type="caution">
    <text evidence="2">The sequence shown here is derived from an EMBL/GenBank/DDBJ whole genome shotgun (WGS) entry which is preliminary data.</text>
</comment>
<keyword evidence="3" id="KW-1185">Reference proteome</keyword>
<gene>
    <name evidence="2" type="ORF">CVLEPA_LOCUS15615</name>
</gene>
<feature type="compositionally biased region" description="Polar residues" evidence="1">
    <location>
        <begin position="135"/>
        <end position="147"/>
    </location>
</feature>
<evidence type="ECO:0000313" key="2">
    <source>
        <dbReference type="EMBL" id="CAK8684631.1"/>
    </source>
</evidence>
<dbReference type="EMBL" id="CAWYQH010000098">
    <property type="protein sequence ID" value="CAK8684631.1"/>
    <property type="molecule type" value="Genomic_DNA"/>
</dbReference>
<organism evidence="2 3">
    <name type="scientific">Clavelina lepadiformis</name>
    <name type="common">Light-bulb sea squirt</name>
    <name type="synonym">Ascidia lepadiformis</name>
    <dbReference type="NCBI Taxonomy" id="159417"/>
    <lineage>
        <taxon>Eukaryota</taxon>
        <taxon>Metazoa</taxon>
        <taxon>Chordata</taxon>
        <taxon>Tunicata</taxon>
        <taxon>Ascidiacea</taxon>
        <taxon>Aplousobranchia</taxon>
        <taxon>Clavelinidae</taxon>
        <taxon>Clavelina</taxon>
    </lineage>
</organism>
<reference evidence="2 3" key="1">
    <citation type="submission" date="2024-02" db="EMBL/GenBank/DDBJ databases">
        <authorList>
            <person name="Daric V."/>
            <person name="Darras S."/>
        </authorList>
    </citation>
    <scope>NUCLEOTIDE SEQUENCE [LARGE SCALE GENOMIC DNA]</scope>
</reference>